<dbReference type="Pfam" id="PF18384">
    <property type="entry name" value="zf_CCCH_5"/>
    <property type="match status" value="1"/>
</dbReference>
<evidence type="ECO:0000256" key="4">
    <source>
        <dbReference type="ARBA" id="ARBA00022723"/>
    </source>
</evidence>
<reference evidence="12" key="1">
    <citation type="submission" date="2025-08" db="UniProtKB">
        <authorList>
            <consortium name="Ensembl"/>
        </authorList>
    </citation>
    <scope>IDENTIFICATION</scope>
</reference>
<evidence type="ECO:0000313" key="12">
    <source>
        <dbReference type="Ensembl" id="ENSPMGP00000026751.1"/>
    </source>
</evidence>
<dbReference type="Gene3D" id="4.10.1000.10">
    <property type="entry name" value="Zinc finger, CCCH-type"/>
    <property type="match status" value="1"/>
</dbReference>
<feature type="compositionally biased region" description="Gly residues" evidence="10">
    <location>
        <begin position="185"/>
        <end position="202"/>
    </location>
</feature>
<dbReference type="Pfam" id="PF23035">
    <property type="entry name" value="zf-CCCH_UNK-like_4th"/>
    <property type="match status" value="1"/>
</dbReference>
<feature type="domain" description="C3H1-type" evidence="11">
    <location>
        <begin position="98"/>
        <end position="126"/>
    </location>
</feature>
<feature type="zinc finger region" description="C3H1-type" evidence="8">
    <location>
        <begin position="98"/>
        <end position="126"/>
    </location>
</feature>
<evidence type="ECO:0000256" key="6">
    <source>
        <dbReference type="ARBA" id="ARBA00022771"/>
    </source>
</evidence>
<dbReference type="InterPro" id="IPR040594">
    <property type="entry name" value="UNK_Znf_1"/>
</dbReference>
<feature type="domain" description="C3H1-type" evidence="11">
    <location>
        <begin position="137"/>
        <end position="167"/>
    </location>
</feature>
<evidence type="ECO:0000256" key="7">
    <source>
        <dbReference type="ARBA" id="ARBA00022833"/>
    </source>
</evidence>
<reference evidence="12" key="2">
    <citation type="submission" date="2025-09" db="UniProtKB">
        <authorList>
            <consortium name="Ensembl"/>
        </authorList>
    </citation>
    <scope>IDENTIFICATION</scope>
</reference>
<evidence type="ECO:0000259" key="11">
    <source>
        <dbReference type="PROSITE" id="PS50103"/>
    </source>
</evidence>
<dbReference type="GO" id="GO:0008270">
    <property type="term" value="F:zinc ion binding"/>
    <property type="evidence" value="ECO:0007669"/>
    <property type="project" value="UniProtKB-KW"/>
</dbReference>
<dbReference type="PANTHER" id="PTHR14493:SF36">
    <property type="entry name" value="RING FINGER PROTEIN UNKEMPT HOMOLOG"/>
    <property type="match status" value="1"/>
</dbReference>
<keyword evidence="3" id="KW-0963">Cytoplasm</keyword>
<dbReference type="PANTHER" id="PTHR14493">
    <property type="entry name" value="UNKEMPT FAMILY MEMBER"/>
    <property type="match status" value="1"/>
</dbReference>
<feature type="region of interest" description="Disordered" evidence="10">
    <location>
        <begin position="725"/>
        <end position="750"/>
    </location>
</feature>
<dbReference type="InterPro" id="IPR057296">
    <property type="entry name" value="UNK_Znf_5"/>
</dbReference>
<keyword evidence="6 8" id="KW-0863">Zinc-finger</keyword>
<dbReference type="InterPro" id="IPR045234">
    <property type="entry name" value="Unkempt-like"/>
</dbReference>
<dbReference type="GO" id="GO:0048667">
    <property type="term" value="P:cell morphogenesis involved in neuron differentiation"/>
    <property type="evidence" value="ECO:0007669"/>
    <property type="project" value="TreeGrafter"/>
</dbReference>
<organism evidence="12 13">
    <name type="scientific">Periophthalmus magnuspinnatus</name>
    <dbReference type="NCBI Taxonomy" id="409849"/>
    <lineage>
        <taxon>Eukaryota</taxon>
        <taxon>Metazoa</taxon>
        <taxon>Chordata</taxon>
        <taxon>Craniata</taxon>
        <taxon>Vertebrata</taxon>
        <taxon>Euteleostomi</taxon>
        <taxon>Actinopterygii</taxon>
        <taxon>Neopterygii</taxon>
        <taxon>Teleostei</taxon>
        <taxon>Neoteleostei</taxon>
        <taxon>Acanthomorphata</taxon>
        <taxon>Gobiaria</taxon>
        <taxon>Gobiiformes</taxon>
        <taxon>Gobioidei</taxon>
        <taxon>Gobiidae</taxon>
        <taxon>Oxudercinae</taxon>
        <taxon>Periophthalmus</taxon>
    </lineage>
</organism>
<evidence type="ECO:0000313" key="13">
    <source>
        <dbReference type="Proteomes" id="UP000261520"/>
    </source>
</evidence>
<dbReference type="AlphaFoldDB" id="A0A3B4BDZ5"/>
<dbReference type="Pfam" id="PF00642">
    <property type="entry name" value="zf-CCCH"/>
    <property type="match status" value="1"/>
</dbReference>
<evidence type="ECO:0000256" key="3">
    <source>
        <dbReference type="ARBA" id="ARBA00022490"/>
    </source>
</evidence>
<dbReference type="Proteomes" id="UP000261520">
    <property type="component" value="Unplaced"/>
</dbReference>
<feature type="domain" description="C3H1-type" evidence="11">
    <location>
        <begin position="307"/>
        <end position="335"/>
    </location>
</feature>
<comment type="similarity">
    <text evidence="2">Belongs to the unkempt family.</text>
</comment>
<keyword evidence="9" id="KW-0175">Coiled coil</keyword>
<evidence type="ECO:0000256" key="8">
    <source>
        <dbReference type="PROSITE-ProRule" id="PRU00723"/>
    </source>
</evidence>
<feature type="zinc finger region" description="C3H1-type" evidence="8">
    <location>
        <begin position="137"/>
        <end position="167"/>
    </location>
</feature>
<dbReference type="InterPro" id="IPR036855">
    <property type="entry name" value="Znf_CCCH_sf"/>
</dbReference>
<evidence type="ECO:0000256" key="10">
    <source>
        <dbReference type="SAM" id="MobiDB-lite"/>
    </source>
</evidence>
<evidence type="ECO:0000256" key="2">
    <source>
        <dbReference type="ARBA" id="ARBA00008808"/>
    </source>
</evidence>
<proteinExistence type="inferred from homology"/>
<feature type="compositionally biased region" description="Low complexity" evidence="10">
    <location>
        <begin position="8"/>
        <end position="37"/>
    </location>
</feature>
<keyword evidence="4 8" id="KW-0479">Metal-binding</keyword>
<feature type="coiled-coil region" evidence="9">
    <location>
        <begin position="610"/>
        <end position="654"/>
    </location>
</feature>
<keyword evidence="7 8" id="KW-0862">Zinc</keyword>
<dbReference type="InterPro" id="IPR000571">
    <property type="entry name" value="Znf_CCCH"/>
</dbReference>
<feature type="compositionally biased region" description="Pro residues" evidence="10">
    <location>
        <begin position="420"/>
        <end position="431"/>
    </location>
</feature>
<dbReference type="SMART" id="SM00356">
    <property type="entry name" value="ZnF_C3H1"/>
    <property type="match status" value="3"/>
</dbReference>
<feature type="zinc finger region" description="C3H1-type" evidence="8">
    <location>
        <begin position="307"/>
        <end position="335"/>
    </location>
</feature>
<feature type="region of interest" description="Disordered" evidence="10">
    <location>
        <begin position="184"/>
        <end position="207"/>
    </location>
</feature>
<dbReference type="Pfam" id="PF23261">
    <property type="entry name" value="zf-CCCH_11"/>
    <property type="match status" value="1"/>
</dbReference>
<accession>A0A3B4BDZ5</accession>
<protein>
    <recommendedName>
        <fullName evidence="11">C3H1-type domain-containing protein</fullName>
    </recommendedName>
</protein>
<dbReference type="PROSITE" id="PS50103">
    <property type="entry name" value="ZF_C3H1"/>
    <property type="match status" value="3"/>
</dbReference>
<keyword evidence="13" id="KW-1185">Reference proteome</keyword>
<feature type="region of interest" description="Disordered" evidence="10">
    <location>
        <begin position="411"/>
        <end position="432"/>
    </location>
</feature>
<feature type="region of interest" description="Disordered" evidence="10">
    <location>
        <begin position="552"/>
        <end position="575"/>
    </location>
</feature>
<evidence type="ECO:0000256" key="1">
    <source>
        <dbReference type="ARBA" id="ARBA00004496"/>
    </source>
</evidence>
<dbReference type="SMART" id="SM00945">
    <property type="entry name" value="ProQ"/>
    <property type="match status" value="1"/>
</dbReference>
<dbReference type="GO" id="GO:0005737">
    <property type="term" value="C:cytoplasm"/>
    <property type="evidence" value="ECO:0007669"/>
    <property type="project" value="UniProtKB-SubCell"/>
</dbReference>
<dbReference type="GO" id="GO:1990715">
    <property type="term" value="F:mRNA CDS binding"/>
    <property type="evidence" value="ECO:0007669"/>
    <property type="project" value="TreeGrafter"/>
</dbReference>
<dbReference type="InterPro" id="IPR057295">
    <property type="entry name" value="UNK_Znf_4"/>
</dbReference>
<sequence length="750" mass="81571">MSKTHTQPSSSSAATTTGGASTSSSPSPAGGSTSPATVLNVQPEKPQHYYLKEFRTEQCPLFVQHKCTQHRPFSCFHWHFLNQRRRRPMRRRDGTFNYSPDVYCTKYDEGSGTCPDGDCPFLHRTAGDTERRYHLRYYKTGSCIHETDSKGHCSKNGSHCAFAHGSHDLRSPVYDIELQVIESQGGSGTAEGGGGGGGGDGQSGQAASTALIEKILSEEPRWQNNYVLSHYKTELCKKPPRLCRQGYACPYYHNSKDRRRSPHKHKYALPCPSVKQSEEWGDPSKCEGAEGCQYCHTRTEQQFHPEIYKSTKCNDMQQSGSCPRGPFCAFAHVEEQGLLGSVVSLCEEVGGPDVLSPWAGEGGYGRAPGFEREDQQRGFALERSKDMSSAQSKQDLLVFLPVGSPLSLSSSIPSSLAATPPSPAPLGPPGPSFSSGMNANALPFYPTSETVESVVSALDDLDLNDFGVSALERSLESSVGVMIGSQLQSSAPVNIPGSFSSSAPFGSPSPSPPIRAHASPFLASHLSNPGQSESPFLGPSHSSLLNGMNSNIWEHFPSGQGSPGTPPTLLPSAPCPETVRLKQELDEAHRALKQWGHSWRHTAQSWAAMKAEAEESRAHAARLAMEAERAKQAEEEAQRQAALLQEALESLRRGENPHLDVHQLQLLHRLPLESVLSLQAQLCTCLHAVEQVVYRKQRQCCVSCGEPGSQSLPCGHGLQCESCSSSTECPMCPEHKQEQKQQQQPPQPLS</sequence>
<evidence type="ECO:0000256" key="5">
    <source>
        <dbReference type="ARBA" id="ARBA00022737"/>
    </source>
</evidence>
<dbReference type="Pfam" id="PF25427">
    <property type="entry name" value="zf-CCCH_UNK"/>
    <property type="match status" value="1"/>
</dbReference>
<feature type="region of interest" description="Disordered" evidence="10">
    <location>
        <begin position="1"/>
        <end position="41"/>
    </location>
</feature>
<keyword evidence="5" id="KW-0677">Repeat</keyword>
<dbReference type="Ensembl" id="ENSPMGT00000028491.1">
    <property type="protein sequence ID" value="ENSPMGP00000026751.1"/>
    <property type="gene ID" value="ENSPMGG00000021574.1"/>
</dbReference>
<dbReference type="InterPro" id="IPR016103">
    <property type="entry name" value="ProQ/FinO"/>
</dbReference>
<evidence type="ECO:0000256" key="9">
    <source>
        <dbReference type="SAM" id="Coils"/>
    </source>
</evidence>
<dbReference type="SUPFAM" id="SSF90229">
    <property type="entry name" value="CCCH zinc finger"/>
    <property type="match status" value="1"/>
</dbReference>
<comment type="subcellular location">
    <subcellularLocation>
        <location evidence="1">Cytoplasm</location>
    </subcellularLocation>
</comment>
<name>A0A3B4BDZ5_9GOBI</name>